<reference evidence="8 9" key="1">
    <citation type="journal article" date="2015" name="Stand. Genomic Sci.">
        <title>Genomic Encyclopedia of Bacterial and Archaeal Type Strains, Phase III: the genomes of soil and plant-associated and newly described type strains.</title>
        <authorList>
            <person name="Whitman W.B."/>
            <person name="Woyke T."/>
            <person name="Klenk H.P."/>
            <person name="Zhou Y."/>
            <person name="Lilburn T.G."/>
            <person name="Beck B.J."/>
            <person name="De Vos P."/>
            <person name="Vandamme P."/>
            <person name="Eisen J.A."/>
            <person name="Garrity G."/>
            <person name="Hugenholtz P."/>
            <person name="Kyrpides N.C."/>
        </authorList>
    </citation>
    <scope>NUCLEOTIDE SEQUENCE [LARGE SCALE GENOMIC DNA]</scope>
    <source>
        <strain evidence="8 9">CV2</strain>
    </source>
</reference>
<feature type="transmembrane region" description="Helical" evidence="6">
    <location>
        <begin position="122"/>
        <end position="142"/>
    </location>
</feature>
<feature type="domain" description="Major facilitator superfamily (MFS) profile" evidence="7">
    <location>
        <begin position="48"/>
        <end position="435"/>
    </location>
</feature>
<evidence type="ECO:0000256" key="6">
    <source>
        <dbReference type="SAM" id="Phobius"/>
    </source>
</evidence>
<dbReference type="Gene3D" id="1.20.1250.20">
    <property type="entry name" value="MFS general substrate transporter like domains"/>
    <property type="match status" value="2"/>
</dbReference>
<protein>
    <submittedName>
        <fullName evidence="8">DHA1 family inner membrane transport protein</fullName>
    </submittedName>
</protein>
<accession>A0A4Q7LXP4</accession>
<evidence type="ECO:0000256" key="4">
    <source>
        <dbReference type="ARBA" id="ARBA00022989"/>
    </source>
</evidence>
<dbReference type="PANTHER" id="PTHR43124:SF3">
    <property type="entry name" value="CHLORAMPHENICOL EFFLUX PUMP RV0191"/>
    <property type="match status" value="1"/>
</dbReference>
<feature type="transmembrane region" description="Helical" evidence="6">
    <location>
        <begin position="211"/>
        <end position="231"/>
    </location>
</feature>
<dbReference type="PANTHER" id="PTHR43124">
    <property type="entry name" value="PURINE EFFLUX PUMP PBUE"/>
    <property type="match status" value="1"/>
</dbReference>
<dbReference type="SUPFAM" id="SSF103473">
    <property type="entry name" value="MFS general substrate transporter"/>
    <property type="match status" value="1"/>
</dbReference>
<dbReference type="Pfam" id="PF07690">
    <property type="entry name" value="MFS_1"/>
    <property type="match status" value="1"/>
</dbReference>
<feature type="transmembrane region" description="Helical" evidence="6">
    <location>
        <begin position="319"/>
        <end position="338"/>
    </location>
</feature>
<dbReference type="GO" id="GO:0022857">
    <property type="term" value="F:transmembrane transporter activity"/>
    <property type="evidence" value="ECO:0007669"/>
    <property type="project" value="InterPro"/>
</dbReference>
<evidence type="ECO:0000256" key="3">
    <source>
        <dbReference type="ARBA" id="ARBA00022692"/>
    </source>
</evidence>
<dbReference type="PROSITE" id="PS50850">
    <property type="entry name" value="MFS"/>
    <property type="match status" value="1"/>
</dbReference>
<gene>
    <name evidence="8" type="ORF">EV141_0430</name>
</gene>
<dbReference type="InterPro" id="IPR036259">
    <property type="entry name" value="MFS_trans_sf"/>
</dbReference>
<dbReference type="EMBL" id="SGWW01000001">
    <property type="protein sequence ID" value="RZS59212.1"/>
    <property type="molecule type" value="Genomic_DNA"/>
</dbReference>
<evidence type="ECO:0000259" key="7">
    <source>
        <dbReference type="PROSITE" id="PS50850"/>
    </source>
</evidence>
<name>A0A4Q7LXP4_9MICO</name>
<feature type="transmembrane region" description="Helical" evidence="6">
    <location>
        <begin position="344"/>
        <end position="362"/>
    </location>
</feature>
<dbReference type="Proteomes" id="UP000293519">
    <property type="component" value="Unassembled WGS sequence"/>
</dbReference>
<feature type="transmembrane region" description="Helical" evidence="6">
    <location>
        <begin position="383"/>
        <end position="404"/>
    </location>
</feature>
<organism evidence="8 9">
    <name type="scientific">Microcella putealis</name>
    <dbReference type="NCBI Taxonomy" id="337005"/>
    <lineage>
        <taxon>Bacteria</taxon>
        <taxon>Bacillati</taxon>
        <taxon>Actinomycetota</taxon>
        <taxon>Actinomycetes</taxon>
        <taxon>Micrococcales</taxon>
        <taxon>Microbacteriaceae</taxon>
        <taxon>Microcella</taxon>
    </lineage>
</organism>
<dbReference type="AlphaFoldDB" id="A0A4Q7LXP4"/>
<comment type="subcellular location">
    <subcellularLocation>
        <location evidence="1">Cell membrane</location>
        <topology evidence="1">Multi-pass membrane protein</topology>
    </subcellularLocation>
</comment>
<feature type="transmembrane region" description="Helical" evidence="6">
    <location>
        <begin position="46"/>
        <end position="70"/>
    </location>
</feature>
<comment type="caution">
    <text evidence="8">The sequence shown here is derived from an EMBL/GenBank/DDBJ whole genome shotgun (WGS) entry which is preliminary data.</text>
</comment>
<keyword evidence="4 6" id="KW-1133">Transmembrane helix</keyword>
<keyword evidence="2" id="KW-1003">Cell membrane</keyword>
<keyword evidence="9" id="KW-1185">Reference proteome</keyword>
<dbReference type="InterPro" id="IPR020846">
    <property type="entry name" value="MFS_dom"/>
</dbReference>
<feature type="transmembrane region" description="Helical" evidence="6">
    <location>
        <begin position="90"/>
        <end position="115"/>
    </location>
</feature>
<evidence type="ECO:0000313" key="8">
    <source>
        <dbReference type="EMBL" id="RZS59212.1"/>
    </source>
</evidence>
<dbReference type="GO" id="GO:0005886">
    <property type="term" value="C:plasma membrane"/>
    <property type="evidence" value="ECO:0007669"/>
    <property type="project" value="UniProtKB-SubCell"/>
</dbReference>
<keyword evidence="5 6" id="KW-0472">Membrane</keyword>
<feature type="transmembrane region" description="Helical" evidence="6">
    <location>
        <begin position="182"/>
        <end position="205"/>
    </location>
</feature>
<dbReference type="InterPro" id="IPR011701">
    <property type="entry name" value="MFS"/>
</dbReference>
<proteinExistence type="predicted"/>
<feature type="transmembrane region" description="Helical" evidence="6">
    <location>
        <begin position="252"/>
        <end position="275"/>
    </location>
</feature>
<evidence type="ECO:0000256" key="1">
    <source>
        <dbReference type="ARBA" id="ARBA00004651"/>
    </source>
</evidence>
<feature type="transmembrane region" description="Helical" evidence="6">
    <location>
        <begin position="148"/>
        <end position="170"/>
    </location>
</feature>
<evidence type="ECO:0000256" key="2">
    <source>
        <dbReference type="ARBA" id="ARBA00022475"/>
    </source>
</evidence>
<evidence type="ECO:0000313" key="9">
    <source>
        <dbReference type="Proteomes" id="UP000293519"/>
    </source>
</evidence>
<feature type="transmembrane region" description="Helical" evidence="6">
    <location>
        <begin position="410"/>
        <end position="431"/>
    </location>
</feature>
<dbReference type="CDD" id="cd17324">
    <property type="entry name" value="MFS_NepI_like"/>
    <property type="match status" value="1"/>
</dbReference>
<keyword evidence="3 6" id="KW-0812">Transmembrane</keyword>
<evidence type="ECO:0000256" key="5">
    <source>
        <dbReference type="ARBA" id="ARBA00023136"/>
    </source>
</evidence>
<dbReference type="InterPro" id="IPR050189">
    <property type="entry name" value="MFS_Efflux_Transporters"/>
</dbReference>
<sequence length="439" mass="43069">MTNHADEARPAVSAATGATAHAATAAPAAYRAVPSTAPTLSRPRTIAALLALALGGFGIGATEFAAMGLLPEIAADLVPGLLATNPDAAIGQAGWVITAYALGVVVGAPTIAALAGRFPRRGLLVALAVAFTAATLATALLPTLETVIAARVLAGLPHGAYFGIAALVAAELMGPGKRGQGVALVLSGLTVSTVIGVPIITAVGQAAGWRAAYLLVAAVFAATILAVRILVPPVAGDPDSTIRRELGAFARPQVWIAVGVGAIGFGGFFAVYSYIAPLATEEAGFAASAVPWLLASTGVGMTLGNFLGGRLADGGTTRAQFIAFAGLAASLTLVGLVGGTQVGAAIGTFAVGFTAAALSPIVQTRLMDVAGDSQTLAAALNHSALNLGNALGAFLGGLVVAAGLGYLAPAWVGLALAAGGVVLAVVGVLVARRSERTAA</sequence>
<feature type="transmembrane region" description="Helical" evidence="6">
    <location>
        <begin position="287"/>
        <end position="307"/>
    </location>
</feature>